<dbReference type="KEGG" id="scia:HUG15_09460"/>
<keyword evidence="5" id="KW-1185">Reference proteome</keyword>
<proteinExistence type="predicted"/>
<dbReference type="Gene3D" id="1.10.10.2120">
    <property type="match status" value="1"/>
</dbReference>
<protein>
    <recommendedName>
        <fullName evidence="3">Peptidase C45 hydrolase domain-containing protein</fullName>
    </recommendedName>
</protein>
<evidence type="ECO:0000259" key="3">
    <source>
        <dbReference type="Pfam" id="PF03417"/>
    </source>
</evidence>
<gene>
    <name evidence="4" type="ORF">HUG15_09460</name>
</gene>
<dbReference type="AlphaFoldDB" id="A0A7T7CBD5"/>
<dbReference type="PANTHER" id="PTHR34180:SF1">
    <property type="entry name" value="BETA-ALANYL-DOPAMINE_CARCININE HYDROLASE"/>
    <property type="match status" value="1"/>
</dbReference>
<feature type="coiled-coil region" evidence="1">
    <location>
        <begin position="272"/>
        <end position="299"/>
    </location>
</feature>
<feature type="domain" description="Peptidase C45 hydrolase" evidence="3">
    <location>
        <begin position="118"/>
        <end position="299"/>
    </location>
</feature>
<dbReference type="NCBIfam" id="NF040521">
    <property type="entry name" value="C45_proenzyme"/>
    <property type="match status" value="1"/>
</dbReference>
<dbReference type="Proteomes" id="UP000595823">
    <property type="component" value="Chromosome"/>
</dbReference>
<evidence type="ECO:0000256" key="2">
    <source>
        <dbReference type="SAM" id="MobiDB-lite"/>
    </source>
</evidence>
<dbReference type="InterPro" id="IPR047801">
    <property type="entry name" value="Peptidase_C45"/>
</dbReference>
<dbReference type="Pfam" id="PF03417">
    <property type="entry name" value="AAT"/>
    <property type="match status" value="1"/>
</dbReference>
<accession>A0A7T7CBD5</accession>
<dbReference type="InterPro" id="IPR005079">
    <property type="entry name" value="Peptidase_C45_hydrolase"/>
</dbReference>
<evidence type="ECO:0000256" key="1">
    <source>
        <dbReference type="SAM" id="Coils"/>
    </source>
</evidence>
<evidence type="ECO:0000313" key="4">
    <source>
        <dbReference type="EMBL" id="QQK75770.1"/>
    </source>
</evidence>
<feature type="region of interest" description="Disordered" evidence="2">
    <location>
        <begin position="1"/>
        <end position="20"/>
    </location>
</feature>
<name>A0A7T7CBD5_9BACI</name>
<feature type="compositionally biased region" description="Basic and acidic residues" evidence="2">
    <location>
        <begin position="8"/>
        <end position="20"/>
    </location>
</feature>
<dbReference type="PANTHER" id="PTHR34180">
    <property type="entry name" value="PEPTIDASE C45"/>
    <property type="match status" value="1"/>
</dbReference>
<keyword evidence="1" id="KW-0175">Coiled coil</keyword>
<organism evidence="4 5">
    <name type="scientific">Salicibibacter cibarius</name>
    <dbReference type="NCBI Taxonomy" id="2743000"/>
    <lineage>
        <taxon>Bacteria</taxon>
        <taxon>Bacillati</taxon>
        <taxon>Bacillota</taxon>
        <taxon>Bacilli</taxon>
        <taxon>Bacillales</taxon>
        <taxon>Bacillaceae</taxon>
        <taxon>Salicibibacter</taxon>
    </lineage>
</organism>
<dbReference type="EMBL" id="CP054705">
    <property type="protein sequence ID" value="QQK75770.1"/>
    <property type="molecule type" value="Genomic_DNA"/>
</dbReference>
<sequence length="370" mass="41105">MKVLHLQGEPREIGRQHGEQGKKEILKSLDTYERLFYGYQNIDWKTVRERAKIHLPTIEAFDKSLLDEMQGVADGAGLELEDVLALNARSEIALTGDAHTSFSDGCTSIGVSPPLTSDTIIGENWDWKGAQKDSLLLLQIKQENKPNIMMITEGGIIGKIGLNDHSLGVCLNALITDKKTDALPIHLGLRSILDATSLHEAMANIQNGQMASAANFLIGYSEGKHAGMALHVEVSPFGMAITNDDASCGVHTNHICAPTIQKNITDNNNTRYSDSEIRKRRAEQLIEMARQDGREINEQTFQTWLGDTFNAPNAINHYVNPRVPEHRRIETVFSIVMNLTEQNLYVCDGMPAHQPYQKYTFSNKGLINNG</sequence>
<evidence type="ECO:0000313" key="5">
    <source>
        <dbReference type="Proteomes" id="UP000595823"/>
    </source>
</evidence>
<dbReference type="Gene3D" id="3.60.60.10">
    <property type="entry name" value="Penicillin V Acylase, Chain A"/>
    <property type="match status" value="1"/>
</dbReference>
<dbReference type="RefSeq" id="WP_200128404.1">
    <property type="nucleotide sequence ID" value="NZ_CP054705.1"/>
</dbReference>
<dbReference type="InterPro" id="IPR047794">
    <property type="entry name" value="C45_proenzyme-like"/>
</dbReference>
<reference evidence="4 5" key="1">
    <citation type="submission" date="2020-06" db="EMBL/GenBank/DDBJ databases">
        <title>Genomic analysis of Salicibibacter sp. NKC5-3.</title>
        <authorList>
            <person name="Oh Y.J."/>
        </authorList>
    </citation>
    <scope>NUCLEOTIDE SEQUENCE [LARGE SCALE GENOMIC DNA]</scope>
    <source>
        <strain evidence="4 5">NKC5-3</strain>
    </source>
</reference>